<dbReference type="GO" id="GO:0033712">
    <property type="term" value="F:1,5-anhydro-D-fructose reductase (1,5-anhydro-D-mannitol-forming) activity"/>
    <property type="evidence" value="ECO:0007669"/>
    <property type="project" value="UniProtKB-EC"/>
</dbReference>
<dbReference type="EMBL" id="JACHBK010000002">
    <property type="protein sequence ID" value="MBB5534508.1"/>
    <property type="molecule type" value="Genomic_DNA"/>
</dbReference>
<dbReference type="Gene3D" id="3.30.360.10">
    <property type="entry name" value="Dihydrodipicolinate Reductase, domain 2"/>
    <property type="match status" value="1"/>
</dbReference>
<gene>
    <name evidence="4" type="ORF">GGD55_001179</name>
</gene>
<evidence type="ECO:0000256" key="1">
    <source>
        <dbReference type="ARBA" id="ARBA00023002"/>
    </source>
</evidence>
<evidence type="ECO:0000313" key="5">
    <source>
        <dbReference type="Proteomes" id="UP000585507"/>
    </source>
</evidence>
<dbReference type="SUPFAM" id="SSF51735">
    <property type="entry name" value="NAD(P)-binding Rossmann-fold domains"/>
    <property type="match status" value="1"/>
</dbReference>
<accession>A0A7W8U871</accession>
<dbReference type="SUPFAM" id="SSF55347">
    <property type="entry name" value="Glyceraldehyde-3-phosphate dehydrogenase-like, C-terminal domain"/>
    <property type="match status" value="1"/>
</dbReference>
<feature type="domain" description="GFO/IDH/MocA-like oxidoreductase" evidence="3">
    <location>
        <begin position="129"/>
        <end position="250"/>
    </location>
</feature>
<keyword evidence="5" id="KW-1185">Reference proteome</keyword>
<keyword evidence="1 4" id="KW-0560">Oxidoreductase</keyword>
<dbReference type="InterPro" id="IPR036291">
    <property type="entry name" value="NAD(P)-bd_dom_sf"/>
</dbReference>
<dbReference type="EC" id="1.1.1.292" evidence="4"/>
<evidence type="ECO:0000313" key="4">
    <source>
        <dbReference type="EMBL" id="MBB5534508.1"/>
    </source>
</evidence>
<name>A0A7W8U871_9HYPH</name>
<proteinExistence type="predicted"/>
<protein>
    <submittedName>
        <fullName evidence="4">1,5-anhydro-D-fructose reductase (1,5-anhydro-D-mannitol-forming)</fullName>
        <ecNumber evidence="4">1.1.1.292</ecNumber>
    </submittedName>
</protein>
<comment type="caution">
    <text evidence="4">The sequence shown here is derived from an EMBL/GenBank/DDBJ whole genome shotgun (WGS) entry which is preliminary data.</text>
</comment>
<dbReference type="PANTHER" id="PTHR43818">
    <property type="entry name" value="BCDNA.GH03377"/>
    <property type="match status" value="1"/>
</dbReference>
<dbReference type="RefSeq" id="WP_018326686.1">
    <property type="nucleotide sequence ID" value="NZ_JACHBK010000002.1"/>
</dbReference>
<evidence type="ECO:0000259" key="2">
    <source>
        <dbReference type="Pfam" id="PF01408"/>
    </source>
</evidence>
<dbReference type="InterPro" id="IPR000683">
    <property type="entry name" value="Gfo/Idh/MocA-like_OxRdtase_N"/>
</dbReference>
<dbReference type="AlphaFoldDB" id="A0A7W8U871"/>
<dbReference type="Pfam" id="PF22725">
    <property type="entry name" value="GFO_IDH_MocA_C3"/>
    <property type="match status" value="1"/>
</dbReference>
<dbReference type="Pfam" id="PF01408">
    <property type="entry name" value="GFO_IDH_MocA"/>
    <property type="match status" value="1"/>
</dbReference>
<dbReference type="Gene3D" id="3.40.50.720">
    <property type="entry name" value="NAD(P)-binding Rossmann-like Domain"/>
    <property type="match status" value="1"/>
</dbReference>
<dbReference type="GO" id="GO:0000166">
    <property type="term" value="F:nucleotide binding"/>
    <property type="evidence" value="ECO:0007669"/>
    <property type="project" value="InterPro"/>
</dbReference>
<dbReference type="InterPro" id="IPR050463">
    <property type="entry name" value="Gfo/Idh/MocA_oxidrdct_glycsds"/>
</dbReference>
<reference evidence="4 5" key="1">
    <citation type="submission" date="2020-08" db="EMBL/GenBank/DDBJ databases">
        <title>Genomic Encyclopedia of Type Strains, Phase IV (KMG-V): Genome sequencing to study the core and pangenomes of soil and plant-associated prokaryotes.</title>
        <authorList>
            <person name="Whitman W."/>
        </authorList>
    </citation>
    <scope>NUCLEOTIDE SEQUENCE [LARGE SCALE GENOMIC DNA]</scope>
    <source>
        <strain evidence="4 5">SEMIA 4084</strain>
    </source>
</reference>
<dbReference type="PANTHER" id="PTHR43818:SF11">
    <property type="entry name" value="BCDNA.GH03377"/>
    <property type="match status" value="1"/>
</dbReference>
<organism evidence="4 5">
    <name type="scientific">Rhizobium giardinii</name>
    <dbReference type="NCBI Taxonomy" id="56731"/>
    <lineage>
        <taxon>Bacteria</taxon>
        <taxon>Pseudomonadati</taxon>
        <taxon>Pseudomonadota</taxon>
        <taxon>Alphaproteobacteria</taxon>
        <taxon>Hyphomicrobiales</taxon>
        <taxon>Rhizobiaceae</taxon>
        <taxon>Rhizobium/Agrobacterium group</taxon>
        <taxon>Rhizobium</taxon>
    </lineage>
</organism>
<dbReference type="InterPro" id="IPR055170">
    <property type="entry name" value="GFO_IDH_MocA-like_dom"/>
</dbReference>
<dbReference type="Proteomes" id="UP000585507">
    <property type="component" value="Unassembled WGS sequence"/>
</dbReference>
<feature type="domain" description="Gfo/Idh/MocA-like oxidoreductase N-terminal" evidence="2">
    <location>
        <begin position="3"/>
        <end position="121"/>
    </location>
</feature>
<sequence>MTHWGLIGASTIAHEWVIDAIRTVGGEIVSVMSTSAERGAAYARDHGIAKSVNGVDELVNDPDVQAVYISTTNELHRDQVLAAARAGKHILCEKPLALSLDDAHAMVKAARDAGVVMATNHHLRGAATHRAMRDAIAAGTIGKPLAARVFHAVYLPPHLQGWRLDRPDAGGGVILDITVHDTDTLRFVLGDDPVEAIAVGQYGGMAKAGLEDAAMGALRFKSGLIAQFHDGFTTKYATTGFEVHGSEGSLIGRNCMTQQPVGTVTLRNVDGETELSLNHRNLYQNTLAGFEDAIAGRGKPLCSGEDGIWSLSTGLAVMQAAASGSAVRIEPGL</sequence>
<evidence type="ECO:0000259" key="3">
    <source>
        <dbReference type="Pfam" id="PF22725"/>
    </source>
</evidence>